<protein>
    <submittedName>
        <fullName evidence="9">Uncharacterized protein</fullName>
    </submittedName>
</protein>
<feature type="transmembrane region" description="Helical" evidence="8">
    <location>
        <begin position="425"/>
        <end position="444"/>
    </location>
</feature>
<dbReference type="SUPFAM" id="SSF103473">
    <property type="entry name" value="MFS general substrate transporter"/>
    <property type="match status" value="1"/>
</dbReference>
<dbReference type="Gene3D" id="1.20.1250.20">
    <property type="entry name" value="MFS general substrate transporter like domains"/>
    <property type="match status" value="1"/>
</dbReference>
<feature type="compositionally biased region" description="Pro residues" evidence="7">
    <location>
        <begin position="82"/>
        <end position="92"/>
    </location>
</feature>
<accession>A0AAW1WNI6</accession>
<dbReference type="InterPro" id="IPR044772">
    <property type="entry name" value="NO3_transporter"/>
</dbReference>
<dbReference type="Proteomes" id="UP001457282">
    <property type="component" value="Unassembled WGS sequence"/>
</dbReference>
<dbReference type="GO" id="GO:0015112">
    <property type="term" value="F:nitrate transmembrane transporter activity"/>
    <property type="evidence" value="ECO:0007669"/>
    <property type="project" value="InterPro"/>
</dbReference>
<sequence>MEADHCSCEEVPLKEADHHHPHLFALPVDEDLKATEFRPFSMAAPHMRAFHLAWLSLFSCFFSTFSIPPLLAVIRDDLNSPKPTPPAPPSPPSSALSSPALPWAHLRPPGSTNRLRHPLPPHLPRHPRHLPNLLPKLVHCRPLRRWLFPRQLCRQPVLDELHVLRLRRRPRQRRLCGWANMGSGATPASHATHLLAPMSSFNLPSSTAWRLSFIVPAVLQAATAVMVLTFGQDLPTGSYKRSPGKASKESFFEIFFNGVKNYRGWILALTYGFCFGVELTTDNIIAQYFYDRFGVNLEVAGTIAASFGMANFFSRPSGGLISDMMGTRFGMRGRLWGLWVTQTVAGLLCLSLGRVNSLWGSILVMCVFSVFVQAAAGLTFGVVPFVSQRSLGVISGITGGGGTMGAVITQLLLFSGSKYSTQTGISLMGIMMIVCTLPLSLIYFPQWGGMLCGPSHHQLEPEAQHCRLLE</sequence>
<evidence type="ECO:0000256" key="3">
    <source>
        <dbReference type="ARBA" id="ARBA00022692"/>
    </source>
</evidence>
<keyword evidence="5" id="KW-0534">Nitrate assimilation</keyword>
<keyword evidence="6 8" id="KW-0472">Membrane</keyword>
<dbReference type="GO" id="GO:0016020">
    <property type="term" value="C:membrane"/>
    <property type="evidence" value="ECO:0007669"/>
    <property type="project" value="UniProtKB-SubCell"/>
</dbReference>
<feature type="transmembrane region" description="Helical" evidence="8">
    <location>
        <begin position="208"/>
        <end position="231"/>
    </location>
</feature>
<evidence type="ECO:0000256" key="2">
    <source>
        <dbReference type="ARBA" id="ARBA00008432"/>
    </source>
</evidence>
<feature type="transmembrane region" description="Helical" evidence="8">
    <location>
        <begin position="335"/>
        <end position="353"/>
    </location>
</feature>
<evidence type="ECO:0000313" key="9">
    <source>
        <dbReference type="EMBL" id="KAK9925346.1"/>
    </source>
</evidence>
<feature type="transmembrane region" description="Helical" evidence="8">
    <location>
        <begin position="52"/>
        <end position="74"/>
    </location>
</feature>
<keyword evidence="10" id="KW-1185">Reference proteome</keyword>
<comment type="similarity">
    <text evidence="2">Belongs to the major facilitator superfamily. Nitrate/nitrite porter (TC 2.A.1.8) family.</text>
</comment>
<evidence type="ECO:0000256" key="1">
    <source>
        <dbReference type="ARBA" id="ARBA00004141"/>
    </source>
</evidence>
<feature type="compositionally biased region" description="Low complexity" evidence="7">
    <location>
        <begin position="93"/>
        <end position="102"/>
    </location>
</feature>
<keyword evidence="4 8" id="KW-1133">Transmembrane helix</keyword>
<evidence type="ECO:0000256" key="7">
    <source>
        <dbReference type="SAM" id="MobiDB-lite"/>
    </source>
</evidence>
<organism evidence="9 10">
    <name type="scientific">Rubus argutus</name>
    <name type="common">Southern blackberry</name>
    <dbReference type="NCBI Taxonomy" id="59490"/>
    <lineage>
        <taxon>Eukaryota</taxon>
        <taxon>Viridiplantae</taxon>
        <taxon>Streptophyta</taxon>
        <taxon>Embryophyta</taxon>
        <taxon>Tracheophyta</taxon>
        <taxon>Spermatophyta</taxon>
        <taxon>Magnoliopsida</taxon>
        <taxon>eudicotyledons</taxon>
        <taxon>Gunneridae</taxon>
        <taxon>Pentapetalae</taxon>
        <taxon>rosids</taxon>
        <taxon>fabids</taxon>
        <taxon>Rosales</taxon>
        <taxon>Rosaceae</taxon>
        <taxon>Rosoideae</taxon>
        <taxon>Rosoideae incertae sedis</taxon>
        <taxon>Rubus</taxon>
    </lineage>
</organism>
<feature type="transmembrane region" description="Helical" evidence="8">
    <location>
        <begin position="295"/>
        <end position="314"/>
    </location>
</feature>
<evidence type="ECO:0000256" key="4">
    <source>
        <dbReference type="ARBA" id="ARBA00022989"/>
    </source>
</evidence>
<reference evidence="9 10" key="1">
    <citation type="journal article" date="2023" name="G3 (Bethesda)">
        <title>A chromosome-length genome assembly and annotation of blackberry (Rubus argutus, cv. 'Hillquist').</title>
        <authorList>
            <person name="Bruna T."/>
            <person name="Aryal R."/>
            <person name="Dudchenko O."/>
            <person name="Sargent D.J."/>
            <person name="Mead D."/>
            <person name="Buti M."/>
            <person name="Cavallini A."/>
            <person name="Hytonen T."/>
            <person name="Andres J."/>
            <person name="Pham M."/>
            <person name="Weisz D."/>
            <person name="Mascagni F."/>
            <person name="Usai G."/>
            <person name="Natali L."/>
            <person name="Bassil N."/>
            <person name="Fernandez G.E."/>
            <person name="Lomsadze A."/>
            <person name="Armour M."/>
            <person name="Olukolu B."/>
            <person name="Poorten T."/>
            <person name="Britton C."/>
            <person name="Davik J."/>
            <person name="Ashrafi H."/>
            <person name="Aiden E.L."/>
            <person name="Borodovsky M."/>
            <person name="Worthington M."/>
        </authorList>
    </citation>
    <scope>NUCLEOTIDE SEQUENCE [LARGE SCALE GENOMIC DNA]</scope>
    <source>
        <strain evidence="9">PI 553951</strain>
    </source>
</reference>
<dbReference type="FunFam" id="1.20.1250.20:FF:000053">
    <property type="entry name" value="Nitrate transporter 2.1"/>
    <property type="match status" value="1"/>
</dbReference>
<name>A0AAW1WNI6_RUBAR</name>
<dbReference type="GO" id="GO:0042128">
    <property type="term" value="P:nitrate assimilation"/>
    <property type="evidence" value="ECO:0007669"/>
    <property type="project" value="UniProtKB-KW"/>
</dbReference>
<dbReference type="EMBL" id="JBEDUW010000006">
    <property type="protein sequence ID" value="KAK9925346.1"/>
    <property type="molecule type" value="Genomic_DNA"/>
</dbReference>
<dbReference type="InterPro" id="IPR036259">
    <property type="entry name" value="MFS_trans_sf"/>
</dbReference>
<gene>
    <name evidence="9" type="ORF">M0R45_033673</name>
</gene>
<evidence type="ECO:0000313" key="10">
    <source>
        <dbReference type="Proteomes" id="UP001457282"/>
    </source>
</evidence>
<proteinExistence type="inferred from homology"/>
<dbReference type="PANTHER" id="PTHR23515">
    <property type="entry name" value="HIGH-AFFINITY NITRATE TRANSPORTER 2.3"/>
    <property type="match status" value="1"/>
</dbReference>
<feature type="transmembrane region" description="Helical" evidence="8">
    <location>
        <begin position="359"/>
        <end position="386"/>
    </location>
</feature>
<evidence type="ECO:0000256" key="5">
    <source>
        <dbReference type="ARBA" id="ARBA00023063"/>
    </source>
</evidence>
<comment type="caution">
    <text evidence="9">The sequence shown here is derived from an EMBL/GenBank/DDBJ whole genome shotgun (WGS) entry which is preliminary data.</text>
</comment>
<evidence type="ECO:0000256" key="6">
    <source>
        <dbReference type="ARBA" id="ARBA00023136"/>
    </source>
</evidence>
<keyword evidence="3 8" id="KW-0812">Transmembrane</keyword>
<evidence type="ECO:0000256" key="8">
    <source>
        <dbReference type="SAM" id="Phobius"/>
    </source>
</evidence>
<feature type="transmembrane region" description="Helical" evidence="8">
    <location>
        <begin position="393"/>
        <end position="413"/>
    </location>
</feature>
<feature type="transmembrane region" description="Helical" evidence="8">
    <location>
        <begin position="265"/>
        <end position="289"/>
    </location>
</feature>
<dbReference type="AlphaFoldDB" id="A0AAW1WNI6"/>
<feature type="region of interest" description="Disordered" evidence="7">
    <location>
        <begin position="81"/>
        <end position="122"/>
    </location>
</feature>
<comment type="subcellular location">
    <subcellularLocation>
        <location evidence="1">Membrane</location>
        <topology evidence="1">Multi-pass membrane protein</topology>
    </subcellularLocation>
</comment>